<protein>
    <submittedName>
        <fullName evidence="1">Uncharacterized protein</fullName>
    </submittedName>
</protein>
<evidence type="ECO:0000313" key="1">
    <source>
        <dbReference type="EMBL" id="JAD24185.1"/>
    </source>
</evidence>
<sequence length="61" mass="6988">MPRISKFCTNLAYKYQRTIMCCTEAHSDLNSIHLCYSISLRIINNSNYHTGAKVKLGTHLL</sequence>
<proteinExistence type="predicted"/>
<reference evidence="1" key="2">
    <citation type="journal article" date="2015" name="Data Brief">
        <title>Shoot transcriptome of the giant reed, Arundo donax.</title>
        <authorList>
            <person name="Barrero R.A."/>
            <person name="Guerrero F.D."/>
            <person name="Moolhuijzen P."/>
            <person name="Goolsby J.A."/>
            <person name="Tidwell J."/>
            <person name="Bellgard S.E."/>
            <person name="Bellgard M.I."/>
        </authorList>
    </citation>
    <scope>NUCLEOTIDE SEQUENCE</scope>
    <source>
        <tissue evidence="1">Shoot tissue taken approximately 20 cm above the soil surface</tissue>
    </source>
</reference>
<accession>A0A0A8YFZ9</accession>
<name>A0A0A8YFZ9_ARUDO</name>
<organism evidence="1">
    <name type="scientific">Arundo donax</name>
    <name type="common">Giant reed</name>
    <name type="synonym">Donax arundinaceus</name>
    <dbReference type="NCBI Taxonomy" id="35708"/>
    <lineage>
        <taxon>Eukaryota</taxon>
        <taxon>Viridiplantae</taxon>
        <taxon>Streptophyta</taxon>
        <taxon>Embryophyta</taxon>
        <taxon>Tracheophyta</taxon>
        <taxon>Spermatophyta</taxon>
        <taxon>Magnoliopsida</taxon>
        <taxon>Liliopsida</taxon>
        <taxon>Poales</taxon>
        <taxon>Poaceae</taxon>
        <taxon>PACMAD clade</taxon>
        <taxon>Arundinoideae</taxon>
        <taxon>Arundineae</taxon>
        <taxon>Arundo</taxon>
    </lineage>
</organism>
<reference evidence="1" key="1">
    <citation type="submission" date="2014-09" db="EMBL/GenBank/DDBJ databases">
        <authorList>
            <person name="Magalhaes I.L.F."/>
            <person name="Oliveira U."/>
            <person name="Santos F.R."/>
            <person name="Vidigal T.H.D.A."/>
            <person name="Brescovit A.D."/>
            <person name="Santos A.J."/>
        </authorList>
    </citation>
    <scope>NUCLEOTIDE SEQUENCE</scope>
    <source>
        <tissue evidence="1">Shoot tissue taken approximately 20 cm above the soil surface</tissue>
    </source>
</reference>
<dbReference type="AlphaFoldDB" id="A0A0A8YFZ9"/>
<dbReference type="EMBL" id="GBRH01273710">
    <property type="protein sequence ID" value="JAD24185.1"/>
    <property type="molecule type" value="Transcribed_RNA"/>
</dbReference>